<evidence type="ECO:0000256" key="1">
    <source>
        <dbReference type="PROSITE-ProRule" id="PRU10141"/>
    </source>
</evidence>
<dbReference type="InterPro" id="IPR000719">
    <property type="entry name" value="Prot_kinase_dom"/>
</dbReference>
<feature type="region of interest" description="Disordered" evidence="2">
    <location>
        <begin position="353"/>
        <end position="439"/>
    </location>
</feature>
<feature type="domain" description="Protein kinase" evidence="3">
    <location>
        <begin position="45"/>
        <end position="333"/>
    </location>
</feature>
<evidence type="ECO:0000259" key="3">
    <source>
        <dbReference type="PROSITE" id="PS50011"/>
    </source>
</evidence>
<dbReference type="Proteomes" id="UP000219286">
    <property type="component" value="Unassembled WGS sequence"/>
</dbReference>
<keyword evidence="5" id="KW-1185">Reference proteome</keyword>
<dbReference type="PROSITE" id="PS00107">
    <property type="entry name" value="PROTEIN_KINASE_ATP"/>
    <property type="match status" value="1"/>
</dbReference>
<dbReference type="PROSITE" id="PS50011">
    <property type="entry name" value="PROTEIN_KINASE_DOM"/>
    <property type="match status" value="1"/>
</dbReference>
<feature type="region of interest" description="Disordered" evidence="2">
    <location>
        <begin position="1"/>
        <end position="34"/>
    </location>
</feature>
<keyword evidence="1" id="KW-0067">ATP-binding</keyword>
<protein>
    <recommendedName>
        <fullName evidence="3">Protein kinase domain-containing protein</fullName>
    </recommendedName>
</protein>
<dbReference type="EMBL" id="LFMI01000788">
    <property type="protein sequence ID" value="OTA07651.1"/>
    <property type="molecule type" value="Genomic_DNA"/>
</dbReference>
<gene>
    <name evidence="4" type="ORF">A9Z42_0085770</name>
</gene>
<dbReference type="Pfam" id="PF00069">
    <property type="entry name" value="Pkinase"/>
    <property type="match status" value="1"/>
</dbReference>
<evidence type="ECO:0000313" key="4">
    <source>
        <dbReference type="EMBL" id="OTA07651.1"/>
    </source>
</evidence>
<dbReference type="GO" id="GO:0005524">
    <property type="term" value="F:ATP binding"/>
    <property type="evidence" value="ECO:0007669"/>
    <property type="project" value="UniProtKB-UniRule"/>
</dbReference>
<proteinExistence type="predicted"/>
<dbReference type="SMART" id="SM00220">
    <property type="entry name" value="S_TKc"/>
    <property type="match status" value="1"/>
</dbReference>
<evidence type="ECO:0000256" key="2">
    <source>
        <dbReference type="SAM" id="MobiDB-lite"/>
    </source>
</evidence>
<dbReference type="AlphaFoldDB" id="A0A2H3A6V7"/>
<dbReference type="PANTHER" id="PTHR11909">
    <property type="entry name" value="CASEIN KINASE-RELATED"/>
    <property type="match status" value="1"/>
</dbReference>
<name>A0A2H3A6V7_TRIPA</name>
<dbReference type="OrthoDB" id="5800476at2759"/>
<feature type="compositionally biased region" description="Basic and acidic residues" evidence="2">
    <location>
        <begin position="357"/>
        <end position="381"/>
    </location>
</feature>
<dbReference type="InterPro" id="IPR017441">
    <property type="entry name" value="Protein_kinase_ATP_BS"/>
</dbReference>
<reference evidence="4 5" key="1">
    <citation type="journal article" date="2015" name="Genome Announc.">
        <title>Genome sequence and annotation of Trichoderma parareesei, the ancestor of the cellulase producer Trichoderma reesei.</title>
        <authorList>
            <person name="Yang D."/>
            <person name="Pomraning K."/>
            <person name="Kopchinskiy A."/>
            <person name="Karimi Aghcheh R."/>
            <person name="Atanasova L."/>
            <person name="Chenthamara K."/>
            <person name="Baker S.E."/>
            <person name="Zhang R."/>
            <person name="Shen Q."/>
            <person name="Freitag M."/>
            <person name="Kubicek C.P."/>
            <person name="Druzhinina I.S."/>
        </authorList>
    </citation>
    <scope>NUCLEOTIDE SEQUENCE [LARGE SCALE GENOMIC DNA]</scope>
    <source>
        <strain evidence="4 5">CBS 125925</strain>
    </source>
</reference>
<accession>A0A2H3A6V7</accession>
<keyword evidence="1" id="KW-0547">Nucleotide-binding</keyword>
<organism evidence="4 5">
    <name type="scientific">Trichoderma parareesei</name>
    <name type="common">Filamentous fungus</name>
    <dbReference type="NCBI Taxonomy" id="858221"/>
    <lineage>
        <taxon>Eukaryota</taxon>
        <taxon>Fungi</taxon>
        <taxon>Dikarya</taxon>
        <taxon>Ascomycota</taxon>
        <taxon>Pezizomycotina</taxon>
        <taxon>Sordariomycetes</taxon>
        <taxon>Hypocreomycetidae</taxon>
        <taxon>Hypocreales</taxon>
        <taxon>Hypocreaceae</taxon>
        <taxon>Trichoderma</taxon>
    </lineage>
</organism>
<dbReference type="Gene3D" id="1.10.510.10">
    <property type="entry name" value="Transferase(Phosphotransferase) domain 1"/>
    <property type="match status" value="1"/>
</dbReference>
<feature type="compositionally biased region" description="Basic and acidic residues" evidence="2">
    <location>
        <begin position="424"/>
        <end position="439"/>
    </location>
</feature>
<evidence type="ECO:0000313" key="5">
    <source>
        <dbReference type="Proteomes" id="UP000219286"/>
    </source>
</evidence>
<sequence>MHPNVPPETAPVAQQKVTSLHPHHPSRNNTLTQSHLQETIIDNRWRLDGIIGQGGFGSVYIATDILTNQIVAIKLQSLPIHHNPSQVDDLERESLFYTLLRNDPGIADFHANGRNPPSFSSSSTSSSSSSSSAFEYMVCELLGATLQNLFFRCGNKFSLKTTLMLADQLITRLEAFHSRNLLHRDVKPDNFAMGFGAEKGKTVYILDFGLVGDFLNDGKTVLAPSYSFCGSYYWAAISAHLDRSQSPKDDLESLAYMLIYFARGSLPWQGYAHPDEPTSAIRERITRLKLSIPVDVLCQDLPSAFARHLKYVRSLGYKDKPKYGKLRAMYRRLMERKGYEYDGVFDWDELDDDEKQDADAGSKRDDGAPENRKEAKDDKHPVAKGKGGQSEDQEQHLRTSSKRKIIFIRKANDDSPPPKKQRGKQAEAEMPKDDTEAKVAHVEEKKARVVRLKNAKQVNVRVVVKKANAQKGGAQE</sequence>
<feature type="binding site" evidence="1">
    <location>
        <position position="74"/>
    </location>
    <ligand>
        <name>ATP</name>
        <dbReference type="ChEBI" id="CHEBI:30616"/>
    </ligand>
</feature>
<dbReference type="SUPFAM" id="SSF56112">
    <property type="entry name" value="Protein kinase-like (PK-like)"/>
    <property type="match status" value="1"/>
</dbReference>
<dbReference type="InterPro" id="IPR011009">
    <property type="entry name" value="Kinase-like_dom_sf"/>
</dbReference>
<dbReference type="GO" id="GO:0004672">
    <property type="term" value="F:protein kinase activity"/>
    <property type="evidence" value="ECO:0007669"/>
    <property type="project" value="InterPro"/>
</dbReference>
<comment type="caution">
    <text evidence="4">The sequence shown here is derived from an EMBL/GenBank/DDBJ whole genome shotgun (WGS) entry which is preliminary data.</text>
</comment>
<dbReference type="InterPro" id="IPR050235">
    <property type="entry name" value="CK1_Ser-Thr_kinase"/>
</dbReference>